<name>A0A2C9U1D6_MANES</name>
<sequence length="46" mass="5411">MASQRVIERKKEYIFLLDILIYLQGFYGAPQLLSIPEKIEKRIDGN</sequence>
<dbReference type="AlphaFoldDB" id="A0A2C9U1D6"/>
<evidence type="ECO:0000313" key="2">
    <source>
        <dbReference type="EMBL" id="OAY23372.1"/>
    </source>
</evidence>
<evidence type="ECO:0000256" key="1">
    <source>
        <dbReference type="SAM" id="Phobius"/>
    </source>
</evidence>
<gene>
    <name evidence="2" type="ORF">MANES_18G073600</name>
</gene>
<keyword evidence="1" id="KW-1133">Transmembrane helix</keyword>
<protein>
    <submittedName>
        <fullName evidence="2">Uncharacterized protein</fullName>
    </submittedName>
</protein>
<organism evidence="2">
    <name type="scientific">Manihot esculenta</name>
    <name type="common">Cassava</name>
    <name type="synonym">Jatropha manihot</name>
    <dbReference type="NCBI Taxonomy" id="3983"/>
    <lineage>
        <taxon>Eukaryota</taxon>
        <taxon>Viridiplantae</taxon>
        <taxon>Streptophyta</taxon>
        <taxon>Embryophyta</taxon>
        <taxon>Tracheophyta</taxon>
        <taxon>Spermatophyta</taxon>
        <taxon>Magnoliopsida</taxon>
        <taxon>eudicotyledons</taxon>
        <taxon>Gunneridae</taxon>
        <taxon>Pentapetalae</taxon>
        <taxon>rosids</taxon>
        <taxon>fabids</taxon>
        <taxon>Malpighiales</taxon>
        <taxon>Euphorbiaceae</taxon>
        <taxon>Crotonoideae</taxon>
        <taxon>Manihoteae</taxon>
        <taxon>Manihot</taxon>
    </lineage>
</organism>
<feature type="transmembrane region" description="Helical" evidence="1">
    <location>
        <begin position="12"/>
        <end position="29"/>
    </location>
</feature>
<keyword evidence="1" id="KW-0472">Membrane</keyword>
<dbReference type="EMBL" id="CM004404">
    <property type="protein sequence ID" value="OAY23372.1"/>
    <property type="molecule type" value="Genomic_DNA"/>
</dbReference>
<proteinExistence type="predicted"/>
<accession>A0A2C9U1D6</accession>
<reference evidence="2" key="1">
    <citation type="submission" date="2016-02" db="EMBL/GenBank/DDBJ databases">
        <title>WGS assembly of Manihot esculenta.</title>
        <authorList>
            <person name="Bredeson J.V."/>
            <person name="Prochnik S.E."/>
            <person name="Lyons J.B."/>
            <person name="Schmutz J."/>
            <person name="Grimwood J."/>
            <person name="Vrebalov J."/>
            <person name="Bart R.S."/>
            <person name="Amuge T."/>
            <person name="Ferguson M.E."/>
            <person name="Green R."/>
            <person name="Putnam N."/>
            <person name="Stites J."/>
            <person name="Rounsley S."/>
            <person name="Rokhsar D.S."/>
        </authorList>
    </citation>
    <scope>NUCLEOTIDE SEQUENCE [LARGE SCALE GENOMIC DNA]</scope>
    <source>
        <tissue evidence="2">Leaf</tissue>
    </source>
</reference>
<keyword evidence="1" id="KW-0812">Transmembrane</keyword>